<dbReference type="RefSeq" id="WP_012378650.1">
    <property type="nucleotide sequence ID" value="NC_010572.1"/>
</dbReference>
<name>B1VXG1_STRGG</name>
<dbReference type="PATRIC" id="fig|455632.4.peg.1617"/>
<dbReference type="Proteomes" id="UP000001685">
    <property type="component" value="Chromosome"/>
</dbReference>
<protein>
    <recommendedName>
        <fullName evidence="3">Protein phosphatase 2C domain-containing protein</fullName>
    </recommendedName>
</protein>
<dbReference type="EMBL" id="AP009493">
    <property type="protein sequence ID" value="BAG18427.1"/>
    <property type="molecule type" value="Genomic_DNA"/>
</dbReference>
<organism evidence="1 2">
    <name type="scientific">Streptomyces griseus subsp. griseus (strain JCM 4626 / CBS 651.72 / NBRC 13350 / KCC S-0626 / ISP 5235)</name>
    <dbReference type="NCBI Taxonomy" id="455632"/>
    <lineage>
        <taxon>Bacteria</taxon>
        <taxon>Bacillati</taxon>
        <taxon>Actinomycetota</taxon>
        <taxon>Actinomycetes</taxon>
        <taxon>Kitasatosporales</taxon>
        <taxon>Streptomycetaceae</taxon>
        <taxon>Streptomyces</taxon>
    </lineage>
</organism>
<proteinExistence type="predicted"/>
<dbReference type="KEGG" id="sgr:SGR_1598"/>
<dbReference type="InterPro" id="IPR036457">
    <property type="entry name" value="PPM-type-like_dom_sf"/>
</dbReference>
<gene>
    <name evidence="1" type="ordered locus">SGR_1598</name>
</gene>
<evidence type="ECO:0000313" key="1">
    <source>
        <dbReference type="EMBL" id="BAG18427.1"/>
    </source>
</evidence>
<sequence length="289" mass="32003">MTRPPSCVYVTHLVAPKHGSTPAECEDAVVVLPDRSHDEMLREPLTVGVCDGATESALAKDWAALLARTVAEEAMGLPDLLKPGAEFEQFAATVVDRWDPWLAQYTKERVEDGRPLKWYEHTKLAEGAFATLLAVRVDPDAEPRADADAADDGEPTPGWRWRAAALGDSCLFHLRDDRLLEAFPVKSADDFGTVPDLFGSRNHDAALLAERTRFLQGDCLPGDRLLLATDALAAWYLSAPDRLAAVRELLEFSGPDDLDRFGDWLNGLRERQQLRNDDVAVVRIDFEGR</sequence>
<accession>B1VXG1</accession>
<dbReference type="eggNOG" id="COG0631">
    <property type="taxonomic scope" value="Bacteria"/>
</dbReference>
<dbReference type="AlphaFoldDB" id="B1VXG1"/>
<dbReference type="SUPFAM" id="SSF81606">
    <property type="entry name" value="PP2C-like"/>
    <property type="match status" value="1"/>
</dbReference>
<reference evidence="2" key="1">
    <citation type="journal article" date="2008" name="J. Bacteriol.">
        <title>Genome sequence of the streptomycin-producing microorganism Streptomyces griseus IFO 13350.</title>
        <authorList>
            <person name="Ohnishi Y."/>
            <person name="Ishikawa J."/>
            <person name="Hara H."/>
            <person name="Suzuki H."/>
            <person name="Ikenoya M."/>
            <person name="Ikeda H."/>
            <person name="Yamashita A."/>
            <person name="Hattori M."/>
            <person name="Horinouchi S."/>
        </authorList>
    </citation>
    <scope>NUCLEOTIDE SEQUENCE [LARGE SCALE GENOMIC DNA]</scope>
    <source>
        <strain evidence="2">JCM 4626 / NBRC 13350</strain>
    </source>
</reference>
<evidence type="ECO:0008006" key="3">
    <source>
        <dbReference type="Google" id="ProtNLM"/>
    </source>
</evidence>
<evidence type="ECO:0000313" key="2">
    <source>
        <dbReference type="Proteomes" id="UP000001685"/>
    </source>
</evidence>
<dbReference type="HOGENOM" id="CLU_076319_0_0_11"/>